<dbReference type="InterPro" id="IPR050982">
    <property type="entry name" value="Auxin_biosynth/cation_transpt"/>
</dbReference>
<accession>A0ABZ1EGT6</accession>
<dbReference type="Gene3D" id="3.50.50.60">
    <property type="entry name" value="FAD/NAD(P)-binding domain"/>
    <property type="match status" value="1"/>
</dbReference>
<dbReference type="PANTHER" id="PTHR43539:SF78">
    <property type="entry name" value="FLAVIN-CONTAINING MONOOXYGENASE"/>
    <property type="match status" value="1"/>
</dbReference>
<evidence type="ECO:0000256" key="1">
    <source>
        <dbReference type="ARBA" id="ARBA00023002"/>
    </source>
</evidence>
<dbReference type="RefSeq" id="WP_245715684.1">
    <property type="nucleotide sequence ID" value="NZ_CP109071.1"/>
</dbReference>
<gene>
    <name evidence="2" type="ORF">OIE14_06880</name>
</gene>
<organism evidence="2 3">
    <name type="scientific">Micromonospora peucetia</name>
    <dbReference type="NCBI Taxonomy" id="47871"/>
    <lineage>
        <taxon>Bacteria</taxon>
        <taxon>Bacillati</taxon>
        <taxon>Actinomycetota</taxon>
        <taxon>Actinomycetes</taxon>
        <taxon>Micromonosporales</taxon>
        <taxon>Micromonosporaceae</taxon>
        <taxon>Micromonospora</taxon>
    </lineage>
</organism>
<dbReference type="SUPFAM" id="SSF51905">
    <property type="entry name" value="FAD/NAD(P)-binding domain"/>
    <property type="match status" value="2"/>
</dbReference>
<dbReference type="Proteomes" id="UP001334804">
    <property type="component" value="Chromosome"/>
</dbReference>
<dbReference type="PANTHER" id="PTHR43539">
    <property type="entry name" value="FLAVIN-BINDING MONOOXYGENASE-LIKE PROTEIN (AFU_ORTHOLOGUE AFUA_4G09220)"/>
    <property type="match status" value="1"/>
</dbReference>
<dbReference type="EMBL" id="CP109071">
    <property type="protein sequence ID" value="WSA33764.1"/>
    <property type="molecule type" value="Genomic_DNA"/>
</dbReference>
<reference evidence="2 3" key="1">
    <citation type="submission" date="2022-10" db="EMBL/GenBank/DDBJ databases">
        <title>The complete genomes of actinobacterial strains from the NBC collection.</title>
        <authorList>
            <person name="Joergensen T.S."/>
            <person name="Alvarez Arevalo M."/>
            <person name="Sterndorff E.B."/>
            <person name="Faurdal D."/>
            <person name="Vuksanovic O."/>
            <person name="Mourched A.-S."/>
            <person name="Charusanti P."/>
            <person name="Shaw S."/>
            <person name="Blin K."/>
            <person name="Weber T."/>
        </authorList>
    </citation>
    <scope>NUCLEOTIDE SEQUENCE [LARGE SCALE GENOMIC DNA]</scope>
    <source>
        <strain evidence="2 3">NBC 01809</strain>
    </source>
</reference>
<keyword evidence="1" id="KW-0560">Oxidoreductase</keyword>
<evidence type="ECO:0000313" key="3">
    <source>
        <dbReference type="Proteomes" id="UP001334804"/>
    </source>
</evidence>
<dbReference type="InterPro" id="IPR036188">
    <property type="entry name" value="FAD/NAD-bd_sf"/>
</dbReference>
<dbReference type="Pfam" id="PF13738">
    <property type="entry name" value="Pyr_redox_3"/>
    <property type="match status" value="1"/>
</dbReference>
<name>A0ABZ1EGT6_9ACTN</name>
<evidence type="ECO:0000313" key="2">
    <source>
        <dbReference type="EMBL" id="WSA33764.1"/>
    </source>
</evidence>
<protein>
    <submittedName>
        <fullName evidence="2">NAD(P)/FAD-dependent oxidoreductase</fullName>
    </submittedName>
</protein>
<proteinExistence type="predicted"/>
<keyword evidence="3" id="KW-1185">Reference proteome</keyword>
<dbReference type="PRINTS" id="PR00469">
    <property type="entry name" value="PNDRDTASEII"/>
</dbReference>
<sequence length="377" mass="40524">MSDETFPGGQPDGSAGVVPGMDERSVDVLVIGAGQAGLSAGHHLRRVGFAPGDGFVILDGGDGPGGAWRHRWPTLRLDRVHGFHDLPGLPLPAARPDRPAAEVVSAYFAAYEREFDLPVRRPVRVREVRDRPDGRLAVHTDQGSWTARALVNATGTWTRPFWPHYPGRSTFRGRQLHTADYRGPAGFAGRRVVVVGGGTSAVQLLAEVSTVAAGTTWVTRRPPDFRDKEFTPERGRAAVALVDAAVRAGRPPASVVGVTGLPLTPELRRLRERGVLDRLPVFDRITPDGVAWDDGRFVPADVILWCTGFRAALDHLAPLRLRAPGGGITMDGTRVVADERVHLIGYGPSASTIGANRASRAAVRDIRARLAPTTAVH</sequence>
<dbReference type="PRINTS" id="PR00368">
    <property type="entry name" value="FADPNR"/>
</dbReference>